<keyword evidence="3" id="KW-1185">Reference proteome</keyword>
<evidence type="ECO:0000313" key="2">
    <source>
        <dbReference type="EMBL" id="KAJ8369999.1"/>
    </source>
</evidence>
<dbReference type="Proteomes" id="UP001152622">
    <property type="component" value="Chromosome 3"/>
</dbReference>
<protein>
    <submittedName>
        <fullName evidence="2">Uncharacterized protein</fullName>
    </submittedName>
</protein>
<comment type="caution">
    <text evidence="2">The sequence shown here is derived from an EMBL/GenBank/DDBJ whole genome shotgun (WGS) entry which is preliminary data.</text>
</comment>
<feature type="compositionally biased region" description="Polar residues" evidence="1">
    <location>
        <begin position="20"/>
        <end position="29"/>
    </location>
</feature>
<evidence type="ECO:0000313" key="3">
    <source>
        <dbReference type="Proteomes" id="UP001152622"/>
    </source>
</evidence>
<sequence>MRQTDGGRNSLWERLRGRGTRSSAASVSRYQPRGGAAVPSADKAICLFAAGSAANGGEGAVTAKLALSSSASVKSFTQSR</sequence>
<organism evidence="2 3">
    <name type="scientific">Synaphobranchus kaupii</name>
    <name type="common">Kaup's arrowtooth eel</name>
    <dbReference type="NCBI Taxonomy" id="118154"/>
    <lineage>
        <taxon>Eukaryota</taxon>
        <taxon>Metazoa</taxon>
        <taxon>Chordata</taxon>
        <taxon>Craniata</taxon>
        <taxon>Vertebrata</taxon>
        <taxon>Euteleostomi</taxon>
        <taxon>Actinopterygii</taxon>
        <taxon>Neopterygii</taxon>
        <taxon>Teleostei</taxon>
        <taxon>Anguilliformes</taxon>
        <taxon>Synaphobranchidae</taxon>
        <taxon>Synaphobranchus</taxon>
    </lineage>
</organism>
<accession>A0A9Q1FY38</accession>
<gene>
    <name evidence="2" type="ORF">SKAU_G00100270</name>
</gene>
<dbReference type="AlphaFoldDB" id="A0A9Q1FY38"/>
<feature type="region of interest" description="Disordered" evidence="1">
    <location>
        <begin position="1"/>
        <end position="37"/>
    </location>
</feature>
<dbReference type="OrthoDB" id="7458135at2759"/>
<reference evidence="2" key="1">
    <citation type="journal article" date="2023" name="Science">
        <title>Genome structures resolve the early diversification of teleost fishes.</title>
        <authorList>
            <person name="Parey E."/>
            <person name="Louis A."/>
            <person name="Montfort J."/>
            <person name="Bouchez O."/>
            <person name="Roques C."/>
            <person name="Iampietro C."/>
            <person name="Lluch J."/>
            <person name="Castinel A."/>
            <person name="Donnadieu C."/>
            <person name="Desvignes T."/>
            <person name="Floi Bucao C."/>
            <person name="Jouanno E."/>
            <person name="Wen M."/>
            <person name="Mejri S."/>
            <person name="Dirks R."/>
            <person name="Jansen H."/>
            <person name="Henkel C."/>
            <person name="Chen W.J."/>
            <person name="Zahm M."/>
            <person name="Cabau C."/>
            <person name="Klopp C."/>
            <person name="Thompson A.W."/>
            <person name="Robinson-Rechavi M."/>
            <person name="Braasch I."/>
            <person name="Lecointre G."/>
            <person name="Bobe J."/>
            <person name="Postlethwait J.H."/>
            <person name="Berthelot C."/>
            <person name="Roest Crollius H."/>
            <person name="Guiguen Y."/>
        </authorList>
    </citation>
    <scope>NUCLEOTIDE SEQUENCE</scope>
    <source>
        <strain evidence="2">WJC10195</strain>
    </source>
</reference>
<proteinExistence type="predicted"/>
<name>A0A9Q1FY38_SYNKA</name>
<dbReference type="EMBL" id="JAINUF010000003">
    <property type="protein sequence ID" value="KAJ8369999.1"/>
    <property type="molecule type" value="Genomic_DNA"/>
</dbReference>
<evidence type="ECO:0000256" key="1">
    <source>
        <dbReference type="SAM" id="MobiDB-lite"/>
    </source>
</evidence>